<feature type="domain" description="Restriction endonuclease type II NgoFVII C-terminal B3-like DNA-binding" evidence="1">
    <location>
        <begin position="240"/>
        <end position="354"/>
    </location>
</feature>
<organism evidence="2 3">
    <name type="scientific">Brachyspira aalborgi</name>
    <dbReference type="NCBI Taxonomy" id="29522"/>
    <lineage>
        <taxon>Bacteria</taxon>
        <taxon>Pseudomonadati</taxon>
        <taxon>Spirochaetota</taxon>
        <taxon>Spirochaetia</taxon>
        <taxon>Brachyspirales</taxon>
        <taxon>Brachyspiraceae</taxon>
        <taxon>Brachyspira</taxon>
    </lineage>
</organism>
<gene>
    <name evidence="2" type="ORF">EPJ69_10210</name>
</gene>
<evidence type="ECO:0000313" key="3">
    <source>
        <dbReference type="Proteomes" id="UP000324707"/>
    </source>
</evidence>
<keyword evidence="2" id="KW-0540">Nuclease</keyword>
<dbReference type="GO" id="GO:0004519">
    <property type="term" value="F:endonuclease activity"/>
    <property type="evidence" value="ECO:0007669"/>
    <property type="project" value="UniProtKB-KW"/>
</dbReference>
<comment type="caution">
    <text evidence="2">The sequence shown here is derived from an EMBL/GenBank/DDBJ whole genome shotgun (WGS) entry which is preliminary data.</text>
</comment>
<dbReference type="Pfam" id="PF20731">
    <property type="entry name" value="RE_NgoFVII_C"/>
    <property type="match status" value="1"/>
</dbReference>
<dbReference type="Proteomes" id="UP000324707">
    <property type="component" value="Unassembled WGS sequence"/>
</dbReference>
<sequence>MIFNTNSKEYQLYFHYIKSVSSLSKLFSESDIPFLHYRLAENLFCKAFNAENLSRTGTAYDAKIDNIGIGIKTFVCPSNSKTEKIAEFDRKNSELKNLNVDKFVIKLSELRNERINFSNRTYKIEKSYYHCIARKKSALVIFNTNYDLVNIDKINIISNDNASVKFKDNINEYSYNYAKSTLFKKFIIPQNHKTIDIQIIDNPLDLILKIFEEYNNYKITEEKDFVILPLYSYDKNKNENKKYVPEKSGLNQWNAGGRVRKYGEVYIPIPAEIRKLKIGFFPERDKIFNLEIPSGIKLKAKICQDNGKALMTNPNIALANWLLKDVLQLNERELLTYKKLEIIGIDSVKVEKIDDENFKIYFSKIGSYENFLLSKHN</sequence>
<evidence type="ECO:0000313" key="2">
    <source>
        <dbReference type="EMBL" id="TXJ30431.1"/>
    </source>
</evidence>
<name>A0A5C8E0V1_9SPIR</name>
<dbReference type="RefSeq" id="WP_147737294.1">
    <property type="nucleotide sequence ID" value="NZ_SAXX01000023.1"/>
</dbReference>
<accession>A0A5C8E0V1</accession>
<keyword evidence="2" id="KW-0378">Hydrolase</keyword>
<keyword evidence="2" id="KW-0255">Endonuclease</keyword>
<dbReference type="InterPro" id="IPR048923">
    <property type="entry name" value="RE_NgoFVII_C"/>
</dbReference>
<protein>
    <submittedName>
        <fullName evidence="2">NgoFVII family restriction endonuclease</fullName>
    </submittedName>
</protein>
<dbReference type="EMBL" id="SAXX01000023">
    <property type="protein sequence ID" value="TXJ30431.1"/>
    <property type="molecule type" value="Genomic_DNA"/>
</dbReference>
<proteinExistence type="predicted"/>
<dbReference type="AlphaFoldDB" id="A0A5C8E0V1"/>
<reference evidence="2 3" key="1">
    <citation type="journal article" date="1992" name="Lakartidningen">
        <title>[Penicillin V and not amoxicillin is the first choice preparation in acute otitis].</title>
        <authorList>
            <person name="Kamme C."/>
            <person name="Lundgren K."/>
            <person name="Prellner K."/>
        </authorList>
    </citation>
    <scope>NUCLEOTIDE SEQUENCE [LARGE SCALE GENOMIC DNA]</scope>
    <source>
        <strain evidence="2 3">PC5538III-lc</strain>
    </source>
</reference>
<evidence type="ECO:0000259" key="1">
    <source>
        <dbReference type="Pfam" id="PF20731"/>
    </source>
</evidence>